<sequence>MSAAVLSAEDSKRMFGADLYAVNVQPVWLEVTNRTAQSLWLFRTGADGGHFLPFDVVWALHPLRGGPTNAQVDDPFYKLAFKNPIPPGTARAGILFTNPDRGTKLCNIELSAKSALIHFSLFLPVPDDGGLDVPLNNARTSEERGELAVRSLLAD</sequence>
<keyword evidence="2" id="KW-1185">Reference proteome</keyword>
<proteinExistence type="predicted"/>
<organism evidence="1 2">
    <name type="scientific">Paraburkholderia hospita</name>
    <dbReference type="NCBI Taxonomy" id="169430"/>
    <lineage>
        <taxon>Bacteria</taxon>
        <taxon>Pseudomonadati</taxon>
        <taxon>Pseudomonadota</taxon>
        <taxon>Betaproteobacteria</taxon>
        <taxon>Burkholderiales</taxon>
        <taxon>Burkholderiaceae</taxon>
        <taxon>Paraburkholderia</taxon>
    </lineage>
</organism>
<gene>
    <name evidence="1" type="ORF">WQE_10269</name>
</gene>
<comment type="caution">
    <text evidence="1">The sequence shown here is derived from an EMBL/GenBank/DDBJ whole genome shotgun (WGS) entry which is preliminary data.</text>
</comment>
<evidence type="ECO:0000313" key="1">
    <source>
        <dbReference type="EMBL" id="EIN01288.1"/>
    </source>
</evidence>
<dbReference type="EMBL" id="AKAU01000065">
    <property type="protein sequence ID" value="EIN01288.1"/>
    <property type="molecule type" value="Genomic_DNA"/>
</dbReference>
<dbReference type="Proteomes" id="UP000004980">
    <property type="component" value="Unassembled WGS sequence"/>
</dbReference>
<name>A0ABN0FR18_9BURK</name>
<evidence type="ECO:0000313" key="2">
    <source>
        <dbReference type="Proteomes" id="UP000004980"/>
    </source>
</evidence>
<reference evidence="1 2" key="1">
    <citation type="journal article" date="2012" name="J. Bacteriol.">
        <title>Draft Genome Sequence of the Soil Bacterium Burkholderia terrae Strain BS001, Which Interacts with Fungal Surface Structures.</title>
        <authorList>
            <person name="Nazir R."/>
            <person name="Hansen M.A."/>
            <person name="Sorensen S."/>
            <person name="van Elsas J.D."/>
        </authorList>
    </citation>
    <scope>NUCLEOTIDE SEQUENCE [LARGE SCALE GENOMIC DNA]</scope>
    <source>
        <strain evidence="1 2">BS001</strain>
    </source>
</reference>
<protein>
    <submittedName>
        <fullName evidence="1">Uncharacterized protein</fullName>
    </submittedName>
</protein>
<accession>A0ABN0FR18</accession>